<evidence type="ECO:0000313" key="2">
    <source>
        <dbReference type="Proteomes" id="UP001596087"/>
    </source>
</evidence>
<dbReference type="InterPro" id="IPR009200">
    <property type="entry name" value="DUF1269_membrane"/>
</dbReference>
<comment type="caution">
    <text evidence="1">The sequence shown here is derived from an EMBL/GenBank/DDBJ whole genome shotgun (WGS) entry which is preliminary data.</text>
</comment>
<proteinExistence type="predicted"/>
<organism evidence="1 2">
    <name type="scientific">Nocardioides taihuensis</name>
    <dbReference type="NCBI Taxonomy" id="1835606"/>
    <lineage>
        <taxon>Bacteria</taxon>
        <taxon>Bacillati</taxon>
        <taxon>Actinomycetota</taxon>
        <taxon>Actinomycetes</taxon>
        <taxon>Propionibacteriales</taxon>
        <taxon>Nocardioidaceae</taxon>
        <taxon>Nocardioides</taxon>
    </lineage>
</organism>
<dbReference type="EMBL" id="JBHSKD010000008">
    <property type="protein sequence ID" value="MFC5176765.1"/>
    <property type="molecule type" value="Genomic_DNA"/>
</dbReference>
<dbReference type="Pfam" id="PF06897">
    <property type="entry name" value="DUF1269"/>
    <property type="match status" value="1"/>
</dbReference>
<name>A0ABW0BHN8_9ACTN</name>
<gene>
    <name evidence="1" type="ORF">ACFPGP_08775</name>
</gene>
<reference evidence="2" key="1">
    <citation type="journal article" date="2019" name="Int. J. Syst. Evol. Microbiol.">
        <title>The Global Catalogue of Microorganisms (GCM) 10K type strain sequencing project: providing services to taxonomists for standard genome sequencing and annotation.</title>
        <authorList>
            <consortium name="The Broad Institute Genomics Platform"/>
            <consortium name="The Broad Institute Genome Sequencing Center for Infectious Disease"/>
            <person name="Wu L."/>
            <person name="Ma J."/>
        </authorList>
    </citation>
    <scope>NUCLEOTIDE SEQUENCE [LARGE SCALE GENOMIC DNA]</scope>
    <source>
        <strain evidence="2">DFY41</strain>
    </source>
</reference>
<protein>
    <submittedName>
        <fullName evidence="1">DUF1269 domain-containing protein</fullName>
    </submittedName>
</protein>
<evidence type="ECO:0000313" key="1">
    <source>
        <dbReference type="EMBL" id="MFC5176765.1"/>
    </source>
</evidence>
<dbReference type="RefSeq" id="WP_378589307.1">
    <property type="nucleotide sequence ID" value="NZ_JBHSKD010000008.1"/>
</dbReference>
<sequence length="166" mass="17321">MADPDGVFLYIATYPDEAAAQADYDVVKALHAVDAVGHFDAAVVTKDDKGKIHVNKDETSTRKGAWWGVAAGAALGVLFPPSIIGSAAVLGAAGGIAGHLWGGLSRSDVKELGELIDEGEAALLVIGDLTISEAVEKAELHAIKQLRKEVKVQAKEIDKELAALEP</sequence>
<keyword evidence="2" id="KW-1185">Reference proteome</keyword>
<dbReference type="Proteomes" id="UP001596087">
    <property type="component" value="Unassembled WGS sequence"/>
</dbReference>
<accession>A0ABW0BHN8</accession>